<feature type="region of interest" description="Disordered" evidence="2">
    <location>
        <begin position="204"/>
        <end position="235"/>
    </location>
</feature>
<evidence type="ECO:0000313" key="4">
    <source>
        <dbReference type="Proteomes" id="UP000304928"/>
    </source>
</evidence>
<dbReference type="Pfam" id="PF04641">
    <property type="entry name" value="Rtf2"/>
    <property type="match status" value="1"/>
</dbReference>
<dbReference type="AlphaFoldDB" id="A0A4S9B6Z9"/>
<evidence type="ECO:0000256" key="1">
    <source>
        <dbReference type="ARBA" id="ARBA00009885"/>
    </source>
</evidence>
<evidence type="ECO:0000313" key="3">
    <source>
        <dbReference type="EMBL" id="THW88504.1"/>
    </source>
</evidence>
<feature type="compositionally biased region" description="Basic and acidic residues" evidence="2">
    <location>
        <begin position="18"/>
        <end position="27"/>
    </location>
</feature>
<proteinExistence type="inferred from homology"/>
<organism evidence="3 4">
    <name type="scientific">Aureobasidium pullulans</name>
    <name type="common">Black yeast</name>
    <name type="synonym">Pullularia pullulans</name>
    <dbReference type="NCBI Taxonomy" id="5580"/>
    <lineage>
        <taxon>Eukaryota</taxon>
        <taxon>Fungi</taxon>
        <taxon>Dikarya</taxon>
        <taxon>Ascomycota</taxon>
        <taxon>Pezizomycotina</taxon>
        <taxon>Dothideomycetes</taxon>
        <taxon>Dothideomycetidae</taxon>
        <taxon>Dothideales</taxon>
        <taxon>Saccotheciaceae</taxon>
        <taxon>Aureobasidium</taxon>
    </lineage>
</organism>
<feature type="region of interest" description="Disordered" evidence="2">
    <location>
        <begin position="1"/>
        <end position="60"/>
    </location>
</feature>
<dbReference type="GO" id="GO:0006274">
    <property type="term" value="P:DNA replication termination"/>
    <property type="evidence" value="ECO:0007669"/>
    <property type="project" value="TreeGrafter"/>
</dbReference>
<accession>A0A4S9B6Z9</accession>
<dbReference type="InterPro" id="IPR006735">
    <property type="entry name" value="Rtf2"/>
</dbReference>
<comment type="caution">
    <text evidence="3">The sequence shown here is derived from an EMBL/GenBank/DDBJ whole genome shotgun (WGS) entry which is preliminary data.</text>
</comment>
<comment type="similarity">
    <text evidence="1">Belongs to the rtf2 family.</text>
</comment>
<name>A0A4S9B6Z9_AURPU</name>
<dbReference type="SUPFAM" id="SSF57850">
    <property type="entry name" value="RING/U-box"/>
    <property type="match status" value="1"/>
</dbReference>
<feature type="region of interest" description="Disordered" evidence="2">
    <location>
        <begin position="258"/>
        <end position="298"/>
    </location>
</feature>
<dbReference type="GO" id="GO:0005634">
    <property type="term" value="C:nucleus"/>
    <property type="evidence" value="ECO:0007669"/>
    <property type="project" value="TreeGrafter"/>
</dbReference>
<dbReference type="EMBL" id="QZAR01000100">
    <property type="protein sequence ID" value="THW88504.1"/>
    <property type="molecule type" value="Genomic_DNA"/>
</dbReference>
<dbReference type="Proteomes" id="UP000304928">
    <property type="component" value="Unassembled WGS sequence"/>
</dbReference>
<reference evidence="3 4" key="1">
    <citation type="submission" date="2018-10" db="EMBL/GenBank/DDBJ databases">
        <title>Fifty Aureobasidium pullulans genomes reveal a recombining polyextremotolerant generalist.</title>
        <authorList>
            <person name="Gostincar C."/>
            <person name="Turk M."/>
            <person name="Zajc J."/>
            <person name="Gunde-Cimerman N."/>
        </authorList>
    </citation>
    <scope>NUCLEOTIDE SEQUENCE [LARGE SCALE GENOMIC DNA]</scope>
    <source>
        <strain evidence="3 4">EXF-10507</strain>
    </source>
</reference>
<dbReference type="InterPro" id="IPR013083">
    <property type="entry name" value="Znf_RING/FYVE/PHD"/>
</dbReference>
<dbReference type="CDD" id="cd16653">
    <property type="entry name" value="RING-like_Rtf2"/>
    <property type="match status" value="1"/>
</dbReference>
<dbReference type="PANTHER" id="PTHR12775:SF0">
    <property type="entry name" value="REPLICATION TERMINATION FACTOR 2"/>
    <property type="match status" value="1"/>
</dbReference>
<protein>
    <submittedName>
        <fullName evidence="3">DUF602-domain-containing protein</fullName>
    </submittedName>
</protein>
<evidence type="ECO:0000256" key="2">
    <source>
        <dbReference type="SAM" id="MobiDB-lite"/>
    </source>
</evidence>
<dbReference type="Gene3D" id="3.30.40.10">
    <property type="entry name" value="Zinc/RING finger domain, C3HC4 (zinc finger)"/>
    <property type="match status" value="1"/>
</dbReference>
<dbReference type="PANTHER" id="PTHR12775">
    <property type="entry name" value="PROTEIN C20ORF43 HOMOLOG"/>
    <property type="match status" value="1"/>
</dbReference>
<dbReference type="InterPro" id="IPR027799">
    <property type="entry name" value="Rtf2_RING-finger"/>
</dbReference>
<gene>
    <name evidence="3" type="ORF">D6D15_05944</name>
</gene>
<sequence>MSTLSADTMGNDGGSIPTRRELVKEAARNPTTTEIKQSQHEQQEYGWTTDPITRKPLSPPIVSDSNGKLYNKESIIEYLLPSDDATTTKADAEAVLQGAVKSLKDVVEIKFEVDTNAAKDIKNPWKCPVTGDRLGPGEKAVYLVPCGHAFSATAIKEVSGERCVTCDQEYAANDIIPILPTASTDIARLALRVKTLKEKGLAHSLKKAAKESKKRKKREEADEAPPLISVDKKEANNINNSSTAALTAKVLQEQEIKKRKMHNDNLKTLFSSRDQSKPIGKSADFMTRGYDIPAGAKR</sequence>
<feature type="compositionally biased region" description="Basic residues" evidence="2">
    <location>
        <begin position="204"/>
        <end position="217"/>
    </location>
</feature>